<dbReference type="PROSITE" id="PS50847">
    <property type="entry name" value="GRAM_POS_ANCHORING"/>
    <property type="match status" value="1"/>
</dbReference>
<keyword evidence="4" id="KW-0572">Peptidoglycan-anchor</keyword>
<evidence type="ECO:0000259" key="7">
    <source>
        <dbReference type="PROSITE" id="PS50847"/>
    </source>
</evidence>
<evidence type="ECO:0000313" key="8">
    <source>
        <dbReference type="EMBL" id="MDH6181533.1"/>
    </source>
</evidence>
<accession>A0ABT6KNE7</accession>
<evidence type="ECO:0000256" key="4">
    <source>
        <dbReference type="ARBA" id="ARBA00023088"/>
    </source>
</evidence>
<name>A0ABT6KNE7_9MICO</name>
<evidence type="ECO:0000256" key="3">
    <source>
        <dbReference type="ARBA" id="ARBA00022729"/>
    </source>
</evidence>
<evidence type="ECO:0000256" key="2">
    <source>
        <dbReference type="ARBA" id="ARBA00022525"/>
    </source>
</evidence>
<feature type="domain" description="Gram-positive cocci surface proteins LPxTG" evidence="7">
    <location>
        <begin position="304"/>
        <end position="340"/>
    </location>
</feature>
<evidence type="ECO:0000313" key="9">
    <source>
        <dbReference type="Proteomes" id="UP001160142"/>
    </source>
</evidence>
<reference evidence="8 9" key="1">
    <citation type="submission" date="2023-04" db="EMBL/GenBank/DDBJ databases">
        <title>Genome Encyclopedia of Bacteria and Archaea VI: Functional Genomics of Type Strains.</title>
        <authorList>
            <person name="Whitman W."/>
        </authorList>
    </citation>
    <scope>NUCLEOTIDE SEQUENCE [LARGE SCALE GENOMIC DNA]</scope>
    <source>
        <strain evidence="8 9">SG_E_30_P1</strain>
    </source>
</reference>
<dbReference type="Proteomes" id="UP001160142">
    <property type="component" value="Unassembled WGS sequence"/>
</dbReference>
<keyword evidence="5" id="KW-0472">Membrane</keyword>
<keyword evidence="5" id="KW-1133">Transmembrane helix</keyword>
<keyword evidence="2" id="KW-0964">Secreted</keyword>
<evidence type="ECO:0000256" key="6">
    <source>
        <dbReference type="SAM" id="SignalP"/>
    </source>
</evidence>
<feature type="chain" id="PRO_5047020224" description="Gram-positive cocci surface proteins LPxTG domain-containing protein" evidence="6">
    <location>
        <begin position="27"/>
        <end position="340"/>
    </location>
</feature>
<protein>
    <recommendedName>
        <fullName evidence="7">Gram-positive cocci surface proteins LPxTG domain-containing protein</fullName>
    </recommendedName>
</protein>
<feature type="signal peptide" evidence="6">
    <location>
        <begin position="1"/>
        <end position="26"/>
    </location>
</feature>
<dbReference type="RefSeq" id="WP_322133845.1">
    <property type="nucleotide sequence ID" value="NZ_CP085036.1"/>
</dbReference>
<comment type="caution">
    <text evidence="8">The sequence shown here is derived from an EMBL/GenBank/DDBJ whole genome shotgun (WGS) entry which is preliminary data.</text>
</comment>
<sequence length="340" mass="35253">MKRLVAILGASTLGIFSFAAAAPAQAADVPPDCENLDFENLDDLPLLSDCVPQYGLGKAEFTIVPDKDNPSATFPEGFTPLNELTQADVTSTTSPEDIADYFGDLEPEEGGYLANIIPLESGSTVSAPYEGEAFADALADLGAPAFSDAIITPTSHTYDAAVITPVASVSEIPSPDDVPEGIFEACATDAGEWFGGILVNYDPIWTTFSQTVGGENWNYTITANAKPTYILIGDIEGENPVWCASDGTNTVGTGTGAGLEEFIVVLGLLWTPLPDGEIDYPFPSLGVFSRDVPVAPVTPSKPVLAATGNDVSGAIALAGGLGLLGASALAFGALRRRRSA</sequence>
<evidence type="ECO:0000256" key="1">
    <source>
        <dbReference type="ARBA" id="ARBA00022512"/>
    </source>
</evidence>
<proteinExistence type="predicted"/>
<feature type="transmembrane region" description="Helical" evidence="5">
    <location>
        <begin position="311"/>
        <end position="334"/>
    </location>
</feature>
<keyword evidence="9" id="KW-1185">Reference proteome</keyword>
<keyword evidence="3 6" id="KW-0732">Signal</keyword>
<dbReference type="InterPro" id="IPR019931">
    <property type="entry name" value="LPXTG_anchor"/>
</dbReference>
<keyword evidence="1" id="KW-0134">Cell wall</keyword>
<gene>
    <name evidence="8" type="ORF">M2152_001715</name>
</gene>
<evidence type="ECO:0000256" key="5">
    <source>
        <dbReference type="SAM" id="Phobius"/>
    </source>
</evidence>
<keyword evidence="5" id="KW-0812">Transmembrane</keyword>
<organism evidence="8 9">
    <name type="scientific">Antiquaquibacter oligotrophicus</name>
    <dbReference type="NCBI Taxonomy" id="2880260"/>
    <lineage>
        <taxon>Bacteria</taxon>
        <taxon>Bacillati</taxon>
        <taxon>Actinomycetota</taxon>
        <taxon>Actinomycetes</taxon>
        <taxon>Micrococcales</taxon>
        <taxon>Microbacteriaceae</taxon>
        <taxon>Antiquaquibacter</taxon>
    </lineage>
</organism>
<dbReference type="EMBL" id="JARXVQ010000001">
    <property type="protein sequence ID" value="MDH6181533.1"/>
    <property type="molecule type" value="Genomic_DNA"/>
</dbReference>